<protein>
    <submittedName>
        <fullName evidence="1">Uncharacterized protein</fullName>
    </submittedName>
</protein>
<keyword evidence="1" id="KW-0614">Plasmid</keyword>
<organism evidence="1 2">
    <name type="scientific">Paraburkholderia phymatum (strain DSM 17167 / CIP 108236 / LMG 21445 / STM815)</name>
    <name type="common">Burkholderia phymatum</name>
    <dbReference type="NCBI Taxonomy" id="391038"/>
    <lineage>
        <taxon>Bacteria</taxon>
        <taxon>Pseudomonadati</taxon>
        <taxon>Pseudomonadota</taxon>
        <taxon>Betaproteobacteria</taxon>
        <taxon>Burkholderiales</taxon>
        <taxon>Burkholderiaceae</taxon>
        <taxon>Paraburkholderia</taxon>
    </lineage>
</organism>
<dbReference type="Proteomes" id="UP000001192">
    <property type="component" value="Plasmid pBPHY01"/>
</dbReference>
<geneLocation type="plasmid" evidence="1 2">
    <name>pBPHY01</name>
</geneLocation>
<name>B2JTM5_PARP8</name>
<sequence length="144" mass="16760">MMRTGLSAILLTSAKVRYWPRPFIANRCAINEIIARTAKHDPLKQFEHGSRPPAPRQVPASRSWSVDDATSFRFGCQQRGQNVFKKATGANAHFWAIRCLNFRRDFYLPFNIVRFRSLYSYARSRHGRMHMFGESAIRRQLSAR</sequence>
<dbReference type="KEGG" id="bph:Bphy_6917"/>
<gene>
    <name evidence="1" type="ordered locus">Bphy_6917</name>
</gene>
<evidence type="ECO:0000313" key="1">
    <source>
        <dbReference type="EMBL" id="ACC75928.1"/>
    </source>
</evidence>
<proteinExistence type="predicted"/>
<dbReference type="AlphaFoldDB" id="B2JTM5"/>
<accession>B2JTM5</accession>
<dbReference type="EMBL" id="CP001045">
    <property type="protein sequence ID" value="ACC75928.1"/>
    <property type="molecule type" value="Genomic_DNA"/>
</dbReference>
<dbReference type="HOGENOM" id="CLU_1792855_0_0_4"/>
<keyword evidence="2" id="KW-1185">Reference proteome</keyword>
<reference evidence="2" key="1">
    <citation type="journal article" date="2014" name="Stand. Genomic Sci.">
        <title>Complete genome sequence of Burkholderia phymatum STM815(T), a broad host range and efficient nitrogen-fixing symbiont of Mimosa species.</title>
        <authorList>
            <person name="Moulin L."/>
            <person name="Klonowska A."/>
            <person name="Caroline B."/>
            <person name="Booth K."/>
            <person name="Vriezen J.A."/>
            <person name="Melkonian R."/>
            <person name="James E.K."/>
            <person name="Young J.P."/>
            <person name="Bena G."/>
            <person name="Hauser L."/>
            <person name="Land M."/>
            <person name="Kyrpides N."/>
            <person name="Bruce D."/>
            <person name="Chain P."/>
            <person name="Copeland A."/>
            <person name="Pitluck S."/>
            <person name="Woyke T."/>
            <person name="Lizotte-Waniewski M."/>
            <person name="Bristow J."/>
            <person name="Riley M."/>
        </authorList>
    </citation>
    <scope>NUCLEOTIDE SEQUENCE [LARGE SCALE GENOMIC DNA]</scope>
    <source>
        <strain evidence="2">DSM 17167 / CIP 108236 / LMG 21445 / STM815</strain>
        <plasmid evidence="2">Plasmid pBPHY01</plasmid>
    </source>
</reference>
<evidence type="ECO:0000313" key="2">
    <source>
        <dbReference type="Proteomes" id="UP000001192"/>
    </source>
</evidence>